<dbReference type="InterPro" id="IPR013106">
    <property type="entry name" value="Ig_V-set"/>
</dbReference>
<evidence type="ECO:0000256" key="3">
    <source>
        <dbReference type="ARBA" id="ARBA00022729"/>
    </source>
</evidence>
<keyword evidence="7" id="KW-0325">Glycoprotein</keyword>
<dbReference type="Pfam" id="PF07686">
    <property type="entry name" value="V-set"/>
    <property type="match status" value="1"/>
</dbReference>
<feature type="domain" description="Ig-like" evidence="8">
    <location>
        <begin position="6"/>
        <end position="103"/>
    </location>
</feature>
<evidence type="ECO:0000256" key="4">
    <source>
        <dbReference type="ARBA" id="ARBA00022859"/>
    </source>
</evidence>
<dbReference type="InterPro" id="IPR052051">
    <property type="entry name" value="TCR_complex_component"/>
</dbReference>
<dbReference type="GO" id="GO:0005886">
    <property type="term" value="C:plasma membrane"/>
    <property type="evidence" value="ECO:0007669"/>
    <property type="project" value="UniProtKB-SubCell"/>
</dbReference>
<dbReference type="CDD" id="cd00099">
    <property type="entry name" value="IgV"/>
    <property type="match status" value="1"/>
</dbReference>
<dbReference type="GeneTree" id="ENSGT00940000177228"/>
<dbReference type="SUPFAM" id="SSF48726">
    <property type="entry name" value="Immunoglobulin"/>
    <property type="match status" value="1"/>
</dbReference>
<reference evidence="9" key="1">
    <citation type="submission" date="2023-09" db="UniProtKB">
        <authorList>
            <consortium name="Ensembl"/>
        </authorList>
    </citation>
    <scope>IDENTIFICATION</scope>
</reference>
<evidence type="ECO:0000259" key="8">
    <source>
        <dbReference type="PROSITE" id="PS50835"/>
    </source>
</evidence>
<organism evidence="9">
    <name type="scientific">Stegastes partitus</name>
    <name type="common">bicolor damselfish</name>
    <dbReference type="NCBI Taxonomy" id="144197"/>
    <lineage>
        <taxon>Eukaryota</taxon>
        <taxon>Metazoa</taxon>
        <taxon>Chordata</taxon>
        <taxon>Craniata</taxon>
        <taxon>Vertebrata</taxon>
        <taxon>Euteleostomi</taxon>
        <taxon>Actinopterygii</taxon>
        <taxon>Neopterygii</taxon>
        <taxon>Teleostei</taxon>
        <taxon>Neoteleostei</taxon>
        <taxon>Acanthomorphata</taxon>
        <taxon>Ovalentaria</taxon>
        <taxon>Pomacentridae</taxon>
        <taxon>Stegastes</taxon>
    </lineage>
</organism>
<dbReference type="InterPro" id="IPR007110">
    <property type="entry name" value="Ig-like_dom"/>
</dbReference>
<dbReference type="AlphaFoldDB" id="A0A3B4ZJD9"/>
<evidence type="ECO:0000256" key="1">
    <source>
        <dbReference type="ARBA" id="ARBA00004236"/>
    </source>
</evidence>
<evidence type="ECO:0000256" key="5">
    <source>
        <dbReference type="ARBA" id="ARBA00023136"/>
    </source>
</evidence>
<keyword evidence="3" id="KW-0732">Signal</keyword>
<keyword evidence="2" id="KW-1003">Cell membrane</keyword>
<keyword evidence="6" id="KW-1015">Disulfide bond</keyword>
<evidence type="ECO:0000256" key="2">
    <source>
        <dbReference type="ARBA" id="ARBA00022475"/>
    </source>
</evidence>
<dbReference type="GO" id="GO:0009617">
    <property type="term" value="P:response to bacterium"/>
    <property type="evidence" value="ECO:0007669"/>
    <property type="project" value="TreeGrafter"/>
</dbReference>
<accession>A0A3B4ZJD9</accession>
<keyword evidence="5" id="KW-0472">Membrane</keyword>
<evidence type="ECO:0000256" key="7">
    <source>
        <dbReference type="ARBA" id="ARBA00023180"/>
    </source>
</evidence>
<dbReference type="GO" id="GO:0002376">
    <property type="term" value="P:immune system process"/>
    <property type="evidence" value="ECO:0007669"/>
    <property type="project" value="UniProtKB-KW"/>
</dbReference>
<sequence>MNPFFPSGWISVSVSEFLIVEVQPAQEVTLTCNNYSSLATNIFWFRMTNGSNMSCISYMLNSDSKDLLCDGFQNGSFIMTSNLTNLFLKIKSVDVSDSGLYFCGCCMDKLSAFVTPKLLLSFSKSDQ</sequence>
<keyword evidence="4" id="KW-0391">Immunity</keyword>
<dbReference type="InterPro" id="IPR013783">
    <property type="entry name" value="Ig-like_fold"/>
</dbReference>
<dbReference type="PROSITE" id="PS50835">
    <property type="entry name" value="IG_LIKE"/>
    <property type="match status" value="1"/>
</dbReference>
<name>A0A3B4ZJD9_9TELE</name>
<dbReference type="Gene3D" id="2.60.40.10">
    <property type="entry name" value="Immunoglobulins"/>
    <property type="match status" value="1"/>
</dbReference>
<proteinExistence type="predicted"/>
<dbReference type="PANTHER" id="PTHR19433:SF111">
    <property type="entry name" value="T CELL RECEPTOR ALPHA VARIABLE 4"/>
    <property type="match status" value="1"/>
</dbReference>
<dbReference type="InterPro" id="IPR036179">
    <property type="entry name" value="Ig-like_dom_sf"/>
</dbReference>
<dbReference type="PANTHER" id="PTHR19433">
    <property type="entry name" value="T-CELL RECEPTOR ALPHA CHAIN V REGION-RELATED"/>
    <property type="match status" value="1"/>
</dbReference>
<evidence type="ECO:0000313" key="9">
    <source>
        <dbReference type="Ensembl" id="ENSSPAP00000009063.1"/>
    </source>
</evidence>
<protein>
    <recommendedName>
        <fullName evidence="8">Ig-like domain-containing protein</fullName>
    </recommendedName>
</protein>
<evidence type="ECO:0000256" key="6">
    <source>
        <dbReference type="ARBA" id="ARBA00023157"/>
    </source>
</evidence>
<comment type="subcellular location">
    <subcellularLocation>
        <location evidence="1">Cell membrane</location>
    </subcellularLocation>
</comment>
<dbReference type="Ensembl" id="ENSSPAT00000009227.1">
    <property type="protein sequence ID" value="ENSSPAP00000009063.1"/>
    <property type="gene ID" value="ENSSPAG00000006912.1"/>
</dbReference>